<dbReference type="Pfam" id="PF01381">
    <property type="entry name" value="HTH_3"/>
    <property type="match status" value="1"/>
</dbReference>
<keyword evidence="2" id="KW-0238">DNA-binding</keyword>
<dbReference type="PROSITE" id="PS50943">
    <property type="entry name" value="HTH_CROC1"/>
    <property type="match status" value="1"/>
</dbReference>
<dbReference type="InterPro" id="IPR036286">
    <property type="entry name" value="LexA/Signal_pep-like_sf"/>
</dbReference>
<dbReference type="InterPro" id="IPR010982">
    <property type="entry name" value="Lambda_DNA-bd_dom_sf"/>
</dbReference>
<feature type="domain" description="HTH cro/C1-type" evidence="4">
    <location>
        <begin position="42"/>
        <end position="95"/>
    </location>
</feature>
<evidence type="ECO:0000313" key="6">
    <source>
        <dbReference type="Proteomes" id="UP000295247"/>
    </source>
</evidence>
<dbReference type="SUPFAM" id="SSF47413">
    <property type="entry name" value="lambda repressor-like DNA-binding domains"/>
    <property type="match status" value="1"/>
</dbReference>
<dbReference type="CDD" id="cd00093">
    <property type="entry name" value="HTH_XRE"/>
    <property type="match status" value="1"/>
</dbReference>
<dbReference type="SMART" id="SM00530">
    <property type="entry name" value="HTH_XRE"/>
    <property type="match status" value="1"/>
</dbReference>
<protein>
    <submittedName>
        <fullName evidence="5">Phage repressor protein C with HTH and peptisase S24 domain</fullName>
    </submittedName>
</protein>
<dbReference type="InterPro" id="IPR015927">
    <property type="entry name" value="Peptidase_S24_S26A/B/C"/>
</dbReference>
<dbReference type="CDD" id="cd06529">
    <property type="entry name" value="S24_LexA-like"/>
    <property type="match status" value="1"/>
</dbReference>
<gene>
    <name evidence="5" type="ORF">EDC29_11731</name>
</gene>
<dbReference type="Pfam" id="PF00717">
    <property type="entry name" value="Peptidase_S24"/>
    <property type="match status" value="1"/>
</dbReference>
<dbReference type="InterPro" id="IPR001387">
    <property type="entry name" value="Cro/C1-type_HTH"/>
</dbReference>
<reference evidence="5 6" key="1">
    <citation type="submission" date="2019-03" db="EMBL/GenBank/DDBJ databases">
        <title>Genomic Encyclopedia of Type Strains, Phase IV (KMG-IV): sequencing the most valuable type-strain genomes for metagenomic binning, comparative biology and taxonomic classification.</title>
        <authorList>
            <person name="Goeker M."/>
        </authorList>
    </citation>
    <scope>NUCLEOTIDE SEQUENCE [LARGE SCALE GENOMIC DNA]</scope>
    <source>
        <strain evidence="5 6">DSM 203</strain>
    </source>
</reference>
<sequence length="286" mass="31696">MPQHIAYAKRHDNSRCSFARQLAIANVVHMHENITEVRQQNLKRLVSAAGSQRALAEKADLAPAYINQMLTGKRGIGERTARKIEARLNCNRGWLDERHQAAEACDTTSTADLPRCELPGLTAAITGTVIHPIVVWDDPADLPEGQYVLIPRRRVAFSAGNGNLVFEEEEAPPLAFTSDWARQTGVRPSNAVVVYAKGDSMEPSICDGDVLLIDIDTAGDDIRDGQVYAIRYGHELRVKRLFRRYDGSLILRSDNAGRYPEEIIPPKDQNGQVHVIGRVVWRAGGV</sequence>
<proteinExistence type="predicted"/>
<evidence type="ECO:0000256" key="3">
    <source>
        <dbReference type="ARBA" id="ARBA00023163"/>
    </source>
</evidence>
<keyword evidence="3" id="KW-0804">Transcription</keyword>
<dbReference type="EMBL" id="SMDC01000017">
    <property type="protein sequence ID" value="TCW32665.1"/>
    <property type="molecule type" value="Genomic_DNA"/>
</dbReference>
<evidence type="ECO:0000256" key="2">
    <source>
        <dbReference type="ARBA" id="ARBA00023125"/>
    </source>
</evidence>
<evidence type="ECO:0000313" key="5">
    <source>
        <dbReference type="EMBL" id="TCW32665.1"/>
    </source>
</evidence>
<dbReference type="PANTHER" id="PTHR40661:SF2">
    <property type="entry name" value="HTH-TYPE TRANSCRIPTIONAL REGULATOR PRTR"/>
    <property type="match status" value="1"/>
</dbReference>
<comment type="caution">
    <text evidence="5">The sequence shown here is derived from an EMBL/GenBank/DDBJ whole genome shotgun (WGS) entry which is preliminary data.</text>
</comment>
<evidence type="ECO:0000256" key="1">
    <source>
        <dbReference type="ARBA" id="ARBA00023015"/>
    </source>
</evidence>
<dbReference type="Gene3D" id="1.10.260.40">
    <property type="entry name" value="lambda repressor-like DNA-binding domains"/>
    <property type="match status" value="1"/>
</dbReference>
<dbReference type="GO" id="GO:0003677">
    <property type="term" value="F:DNA binding"/>
    <property type="evidence" value="ECO:0007669"/>
    <property type="project" value="UniProtKB-KW"/>
</dbReference>
<dbReference type="InterPro" id="IPR039418">
    <property type="entry name" value="LexA-like"/>
</dbReference>
<keyword evidence="1" id="KW-0805">Transcription regulation</keyword>
<dbReference type="SUPFAM" id="SSF51306">
    <property type="entry name" value="LexA/Signal peptidase"/>
    <property type="match status" value="1"/>
</dbReference>
<dbReference type="Gene3D" id="2.10.109.10">
    <property type="entry name" value="Umud Fragment, subunit A"/>
    <property type="match status" value="1"/>
</dbReference>
<dbReference type="PANTHER" id="PTHR40661">
    <property type="match status" value="1"/>
</dbReference>
<name>A0A4R4A4Z2_MARGR</name>
<evidence type="ECO:0000259" key="4">
    <source>
        <dbReference type="PROSITE" id="PS50943"/>
    </source>
</evidence>
<accession>A0A4R4A4Z2</accession>
<dbReference type="AlphaFoldDB" id="A0A4R4A4Z2"/>
<dbReference type="Proteomes" id="UP000295247">
    <property type="component" value="Unassembled WGS sequence"/>
</dbReference>
<organism evidence="5 6">
    <name type="scientific">Marichromatium gracile</name>
    <name type="common">Chromatium gracile</name>
    <dbReference type="NCBI Taxonomy" id="1048"/>
    <lineage>
        <taxon>Bacteria</taxon>
        <taxon>Pseudomonadati</taxon>
        <taxon>Pseudomonadota</taxon>
        <taxon>Gammaproteobacteria</taxon>
        <taxon>Chromatiales</taxon>
        <taxon>Chromatiaceae</taxon>
        <taxon>Marichromatium</taxon>
    </lineage>
</organism>